<dbReference type="KEGG" id="spse:SULPSESMR1_02322"/>
<dbReference type="InterPro" id="IPR050259">
    <property type="entry name" value="SDR"/>
</dbReference>
<dbReference type="Gene3D" id="3.40.50.720">
    <property type="entry name" value="NAD(P)-binding Rossmann-like Domain"/>
    <property type="match status" value="1"/>
</dbReference>
<dbReference type="FunFam" id="3.40.50.720:FF:000084">
    <property type="entry name" value="Short-chain dehydrogenase reductase"/>
    <property type="match status" value="1"/>
</dbReference>
<dbReference type="InterPro" id="IPR036291">
    <property type="entry name" value="NAD(P)-bd_dom_sf"/>
</dbReference>
<dbReference type="PANTHER" id="PTHR42879">
    <property type="entry name" value="3-OXOACYL-(ACYL-CARRIER-PROTEIN) REDUCTASE"/>
    <property type="match status" value="1"/>
</dbReference>
<dbReference type="GO" id="GO:0032787">
    <property type="term" value="P:monocarboxylic acid metabolic process"/>
    <property type="evidence" value="ECO:0007669"/>
    <property type="project" value="UniProtKB-ARBA"/>
</dbReference>
<dbReference type="EC" id="1.1.1.69" evidence="2"/>
<accession>A0A221K2B9</accession>
<sequence>MMDLPRTPSFGLSGRRALVTGASSGIGLGCAVALAEAGAHVVCAARRADVLESSVAAMRHAGYSAEVLVLDQSDLIALAGAFSEPFDVVLNSAGLARHSAAVDTDASDYDAVMDVNVKGAYFLSSFAAKALMEAGRTGSIIHISSQMGHVGGPERAVYCASKHAVEGMVKAMAIEWGKAGIRINTICPTFIRTPLTEPTFSDPDKREWIMDKIKLPRVGEVGDIMGAALYLASDASAMVTGTAMMVDGGWTAD</sequence>
<dbReference type="SUPFAM" id="SSF51735">
    <property type="entry name" value="NAD(P)-binding Rossmann-fold domains"/>
    <property type="match status" value="1"/>
</dbReference>
<keyword evidence="2" id="KW-0560">Oxidoreductase</keyword>
<reference evidence="2 3" key="1">
    <citation type="submission" date="2017-07" db="EMBL/GenBank/DDBJ databases">
        <title>Genome Sequence of Sulfitobacter pseudonitzschiae Strain SMR1 Isolated from a culture of the Diatom Skeletonema marinoi.</title>
        <authorList>
            <person name="Topel M."/>
            <person name="Pinder M.I.M."/>
            <person name="Johansson O.N."/>
            <person name="Kourtchenko O."/>
            <person name="Godhe A."/>
            <person name="Clarke A.K."/>
        </authorList>
    </citation>
    <scope>NUCLEOTIDE SEQUENCE [LARGE SCALE GENOMIC DNA]</scope>
    <source>
        <strain evidence="2 3">SMR1</strain>
    </source>
</reference>
<dbReference type="InterPro" id="IPR020904">
    <property type="entry name" value="Sc_DH/Rdtase_CS"/>
</dbReference>
<name>A0A221K2B9_9RHOB</name>
<gene>
    <name evidence="2" type="primary">gno</name>
    <name evidence="2" type="ORF">SULPSESMR1_02322</name>
</gene>
<dbReference type="PRINTS" id="PR00081">
    <property type="entry name" value="GDHRDH"/>
</dbReference>
<dbReference type="PROSITE" id="PS00061">
    <property type="entry name" value="ADH_SHORT"/>
    <property type="match status" value="1"/>
</dbReference>
<dbReference type="EMBL" id="CP022415">
    <property type="protein sequence ID" value="ASM73119.1"/>
    <property type="molecule type" value="Genomic_DNA"/>
</dbReference>
<evidence type="ECO:0000313" key="3">
    <source>
        <dbReference type="Proteomes" id="UP000199754"/>
    </source>
</evidence>
<protein>
    <submittedName>
        <fullName evidence="2">Gluconate 5-dehydrogenase</fullName>
        <ecNumber evidence="2">1.1.1.69</ecNumber>
    </submittedName>
</protein>
<dbReference type="Pfam" id="PF13561">
    <property type="entry name" value="adh_short_C2"/>
    <property type="match status" value="1"/>
</dbReference>
<dbReference type="GO" id="GO:0008874">
    <property type="term" value="F:gluconate 5-dehydrogenase activity"/>
    <property type="evidence" value="ECO:0007669"/>
    <property type="project" value="UniProtKB-EC"/>
</dbReference>
<dbReference type="OrthoDB" id="7255009at2"/>
<dbReference type="InterPro" id="IPR002347">
    <property type="entry name" value="SDR_fam"/>
</dbReference>
<keyword evidence="3" id="KW-1185">Reference proteome</keyword>
<evidence type="ECO:0000313" key="2">
    <source>
        <dbReference type="EMBL" id="ASM73119.1"/>
    </source>
</evidence>
<dbReference type="Proteomes" id="UP000199754">
    <property type="component" value="Chromosome"/>
</dbReference>
<dbReference type="PRINTS" id="PR00080">
    <property type="entry name" value="SDRFAMILY"/>
</dbReference>
<dbReference type="STRING" id="1402135.SAMN05444149_103554"/>
<dbReference type="RefSeq" id="WP_089420942.1">
    <property type="nucleotide sequence ID" value="NZ_CP022415.1"/>
</dbReference>
<proteinExistence type="inferred from homology"/>
<dbReference type="PROSITE" id="PS51257">
    <property type="entry name" value="PROKAR_LIPOPROTEIN"/>
    <property type="match status" value="1"/>
</dbReference>
<dbReference type="AlphaFoldDB" id="A0A221K2B9"/>
<comment type="similarity">
    <text evidence="1">Belongs to the short-chain dehydrogenases/reductases (SDR) family.</text>
</comment>
<organism evidence="2 3">
    <name type="scientific">Pseudosulfitobacter pseudonitzschiae</name>
    <dbReference type="NCBI Taxonomy" id="1402135"/>
    <lineage>
        <taxon>Bacteria</taxon>
        <taxon>Pseudomonadati</taxon>
        <taxon>Pseudomonadota</taxon>
        <taxon>Alphaproteobacteria</taxon>
        <taxon>Rhodobacterales</taxon>
        <taxon>Roseobacteraceae</taxon>
        <taxon>Pseudosulfitobacter</taxon>
    </lineage>
</organism>
<dbReference type="PANTHER" id="PTHR42879:SF2">
    <property type="entry name" value="3-OXOACYL-[ACYL-CARRIER-PROTEIN] REDUCTASE FABG"/>
    <property type="match status" value="1"/>
</dbReference>
<evidence type="ECO:0000256" key="1">
    <source>
        <dbReference type="ARBA" id="ARBA00006484"/>
    </source>
</evidence>